<accession>A0A9Q4CGL0</accession>
<dbReference type="Pfam" id="PF00561">
    <property type="entry name" value="Abhydrolase_1"/>
    <property type="match status" value="1"/>
</dbReference>
<feature type="domain" description="AB hydrolase-1" evidence="1">
    <location>
        <begin position="229"/>
        <end position="303"/>
    </location>
</feature>
<dbReference type="GO" id="GO:0005975">
    <property type="term" value="P:carbohydrate metabolic process"/>
    <property type="evidence" value="ECO:0007669"/>
    <property type="project" value="UniProtKB-ARBA"/>
</dbReference>
<name>A0A9Q4CGL0_9CORY</name>
<gene>
    <name evidence="2" type="ORF">OS123_11000</name>
</gene>
<protein>
    <submittedName>
        <fullName evidence="2">Alpha/beta fold hydrolase</fullName>
    </submittedName>
</protein>
<keyword evidence="2" id="KW-0378">Hydrolase</keyword>
<sequence length="369" mass="40024">MSTVRVQPGTRPFPIKDNALPLDTVADDVLCDAACANTPRFVPHDDGWALVLATTRGAPGRSLFADVSGITDRSRLEAGLMRPHPEVPKVRACVLKVPKGWRGSVRYLPMEGEHPVAPTGAAQRAWWKDLIRGALLPEGEEINHSSAPATVVSAPDAAMDHATGEEPGWPARTVNIEAAEPRCMRLVETGGTGVPLVVFDGPLFHNAGAMAALSTLDVIPSHIAFIIHGHDVGSRNRDLLRNDDFTAAVLDTVARETGAPRVVVAGSSYGGLGALYAAATRPEQVAGVIALSTPFSRFEDWELLRKLPDRIRVVIDGGELEWLMVHGFEHAEDRLRELGVNHIARRFVGGHDIACWRRRIAEDYKLIVE</sequence>
<dbReference type="PANTHER" id="PTHR48098:SF3">
    <property type="entry name" value="IRON(III) ENTEROBACTIN ESTERASE"/>
    <property type="match status" value="1"/>
</dbReference>
<dbReference type="InterPro" id="IPR029058">
    <property type="entry name" value="AB_hydrolase_fold"/>
</dbReference>
<proteinExistence type="predicted"/>
<dbReference type="InterPro" id="IPR013783">
    <property type="entry name" value="Ig-like_fold"/>
</dbReference>
<evidence type="ECO:0000259" key="1">
    <source>
        <dbReference type="Pfam" id="PF00561"/>
    </source>
</evidence>
<dbReference type="GO" id="GO:0016787">
    <property type="term" value="F:hydrolase activity"/>
    <property type="evidence" value="ECO:0007669"/>
    <property type="project" value="UniProtKB-KW"/>
</dbReference>
<dbReference type="InterPro" id="IPR000073">
    <property type="entry name" value="AB_hydrolase_1"/>
</dbReference>
<organism evidence="2 3">
    <name type="scientific">Corynebacterium antarcticum</name>
    <dbReference type="NCBI Taxonomy" id="2800405"/>
    <lineage>
        <taxon>Bacteria</taxon>
        <taxon>Bacillati</taxon>
        <taxon>Actinomycetota</taxon>
        <taxon>Actinomycetes</taxon>
        <taxon>Mycobacteriales</taxon>
        <taxon>Corynebacteriaceae</taxon>
        <taxon>Corynebacterium</taxon>
    </lineage>
</organism>
<dbReference type="EMBL" id="JAPMKX010000005">
    <property type="protein sequence ID" value="MCX7539059.1"/>
    <property type="molecule type" value="Genomic_DNA"/>
</dbReference>
<dbReference type="Gene3D" id="3.40.50.1820">
    <property type="entry name" value="alpha/beta hydrolase"/>
    <property type="match status" value="1"/>
</dbReference>
<dbReference type="InterPro" id="IPR050583">
    <property type="entry name" value="Mycobacterial_A85_antigen"/>
</dbReference>
<dbReference type="Gene3D" id="2.60.40.10">
    <property type="entry name" value="Immunoglobulins"/>
    <property type="match status" value="1"/>
</dbReference>
<reference evidence="2" key="1">
    <citation type="submission" date="2022-11" db="EMBL/GenBank/DDBJ databases">
        <title>Corynebacterium sp. isolated from Penguins.</title>
        <authorList>
            <person name="Sedlar K."/>
            <person name="Svec P."/>
        </authorList>
    </citation>
    <scope>NUCLEOTIDE SEQUENCE</scope>
    <source>
        <strain evidence="2">P5875</strain>
    </source>
</reference>
<dbReference type="Proteomes" id="UP001070238">
    <property type="component" value="Unassembled WGS sequence"/>
</dbReference>
<dbReference type="AlphaFoldDB" id="A0A9Q4CGL0"/>
<dbReference type="PANTHER" id="PTHR48098">
    <property type="entry name" value="ENTEROCHELIN ESTERASE-RELATED"/>
    <property type="match status" value="1"/>
</dbReference>
<evidence type="ECO:0000313" key="2">
    <source>
        <dbReference type="EMBL" id="MCX7539059.1"/>
    </source>
</evidence>
<evidence type="ECO:0000313" key="3">
    <source>
        <dbReference type="Proteomes" id="UP001070238"/>
    </source>
</evidence>
<dbReference type="SUPFAM" id="SSF53474">
    <property type="entry name" value="alpha/beta-Hydrolases"/>
    <property type="match status" value="1"/>
</dbReference>
<comment type="caution">
    <text evidence="2">The sequence shown here is derived from an EMBL/GenBank/DDBJ whole genome shotgun (WGS) entry which is preliminary data.</text>
</comment>
<dbReference type="RefSeq" id="WP_248113662.1">
    <property type="nucleotide sequence ID" value="NZ_JALNJB010000003.1"/>
</dbReference>